<gene>
    <name evidence="2" type="ORF">HEP81_05405</name>
</gene>
<proteinExistence type="predicted"/>
<dbReference type="KEGG" id="sgf:HEP81_05405"/>
<dbReference type="AlphaFoldDB" id="A0A7H1Q5S7"/>
<feature type="compositionally biased region" description="Basic and acidic residues" evidence="1">
    <location>
        <begin position="1"/>
        <end position="14"/>
    </location>
</feature>
<dbReference type="Proteomes" id="UP000516422">
    <property type="component" value="Chromosome"/>
</dbReference>
<protein>
    <submittedName>
        <fullName evidence="2">Uncharacterized protein</fullName>
    </submittedName>
</protein>
<dbReference type="EMBL" id="CP051006">
    <property type="protein sequence ID" value="QNT95657.1"/>
    <property type="molecule type" value="Genomic_DNA"/>
</dbReference>
<reference evidence="2 3" key="1">
    <citation type="submission" date="2020-04" db="EMBL/GenBank/DDBJ databases">
        <title>Characterization and engineering of Streptomyces griseofuscus DSM40191 as a potential heterologous host for expression of BGCs.</title>
        <authorList>
            <person name="Gren T."/>
            <person name="Whitford C.M."/>
            <person name="Mohite O.S."/>
            <person name="Joergensen T.S."/>
            <person name="Nielsen J.B."/>
            <person name="Lee S.Y."/>
            <person name="Weber T."/>
        </authorList>
    </citation>
    <scope>NUCLEOTIDE SEQUENCE [LARGE SCALE GENOMIC DNA]</scope>
    <source>
        <strain evidence="2 3">DSM 40191</strain>
    </source>
</reference>
<evidence type="ECO:0000313" key="3">
    <source>
        <dbReference type="Proteomes" id="UP000516422"/>
    </source>
</evidence>
<evidence type="ECO:0000313" key="2">
    <source>
        <dbReference type="EMBL" id="QNT95657.1"/>
    </source>
</evidence>
<organism evidence="2 3">
    <name type="scientific">Streptomyces griseofuscus</name>
    <dbReference type="NCBI Taxonomy" id="146922"/>
    <lineage>
        <taxon>Bacteria</taxon>
        <taxon>Bacillati</taxon>
        <taxon>Actinomycetota</taxon>
        <taxon>Actinomycetes</taxon>
        <taxon>Kitasatosporales</taxon>
        <taxon>Streptomycetaceae</taxon>
        <taxon>Streptomyces</taxon>
    </lineage>
</organism>
<evidence type="ECO:0000256" key="1">
    <source>
        <dbReference type="SAM" id="MobiDB-lite"/>
    </source>
</evidence>
<feature type="compositionally biased region" description="Basic and acidic residues" evidence="1">
    <location>
        <begin position="115"/>
        <end position="126"/>
    </location>
</feature>
<feature type="region of interest" description="Disordered" evidence="1">
    <location>
        <begin position="1"/>
        <end position="198"/>
    </location>
</feature>
<feature type="compositionally biased region" description="Low complexity" evidence="1">
    <location>
        <begin position="165"/>
        <end position="187"/>
    </location>
</feature>
<accession>A0A7H1Q5S7</accession>
<sequence>MPDRRNGPGDERYPTSRYARPPDEEWAPETEQREEHGTEGLRPGTEQMGAPGREPGTIGREPGTAGRDPGAAGRDPGTARRDPEMARRDRDMAGREPGTAGRDQEVAGRDPGVAGRDRSMTARGESDLGTSAPAPDTARMPDDGLGAPAPGDLSGREARTTEGTAPDAWPARAGDGAAGASSAAVAPLLPHEETERWEERMRQVAAGFVDRPRAAVEEADRALEEIAARFGEAVTRRRRSLRMSWEDGEERGPANETDTEQLRLAMRDYRDLAERLLHS</sequence>
<name>A0A7H1Q5S7_9ACTN</name>
<feature type="compositionally biased region" description="Basic and acidic residues" evidence="1">
    <location>
        <begin position="30"/>
        <end position="39"/>
    </location>
</feature>
<feature type="compositionally biased region" description="Basic and acidic residues" evidence="1">
    <location>
        <begin position="77"/>
        <end position="94"/>
    </location>
</feature>